<evidence type="ECO:0000256" key="2">
    <source>
        <dbReference type="ARBA" id="ARBA00006411"/>
    </source>
</evidence>
<evidence type="ECO:0000313" key="6">
    <source>
        <dbReference type="Proteomes" id="UP000184501"/>
    </source>
</evidence>
<dbReference type="Pfam" id="PF14011">
    <property type="entry name" value="ESX-1_EspG"/>
    <property type="match status" value="1"/>
</dbReference>
<sequence>MLRRDVVISELAYDVLWELGVGADKHVALFGPSPGATWTERERLAHRVVGELQQLGLAQGDRPDADLMEALQLLARPEVEVYGWYAVGDRPTESVVAAVSGREGVLAHLAGGRLRLRPVAPEWLCDAAVSVLPPVRPIRGQHHNVPTALLEAGPGRHGGDDDGGSLLESVGGGESEVDRLRRLLAQPRRAAGQFFAATRDRAGGRRRCEYPVNMVDTAEGCYLTHQVRGGDGQPWTVVVPADQRVLAERLGQVVGDLVGR</sequence>
<gene>
    <name evidence="5" type="ORF">SAMN05444320_109230</name>
</gene>
<reference evidence="5 6" key="1">
    <citation type="submission" date="2016-11" db="EMBL/GenBank/DDBJ databases">
        <authorList>
            <person name="Jaros S."/>
            <person name="Januszkiewicz K."/>
            <person name="Wedrychowicz H."/>
        </authorList>
    </citation>
    <scope>NUCLEOTIDE SEQUENCE [LARGE SCALE GENOMIC DNA]</scope>
    <source>
        <strain evidence="5 6">DSM 44523</strain>
    </source>
</reference>
<evidence type="ECO:0000256" key="1">
    <source>
        <dbReference type="ARBA" id="ARBA00004496"/>
    </source>
</evidence>
<evidence type="ECO:0000256" key="3">
    <source>
        <dbReference type="ARBA" id="ARBA00022490"/>
    </source>
</evidence>
<dbReference type="AlphaFoldDB" id="A0A1M5KD54"/>
<dbReference type="Proteomes" id="UP000184501">
    <property type="component" value="Unassembled WGS sequence"/>
</dbReference>
<comment type="subcellular location">
    <subcellularLocation>
        <location evidence="1">Cytoplasm</location>
    </subcellularLocation>
</comment>
<keyword evidence="4" id="KW-0143">Chaperone</keyword>
<comment type="similarity">
    <text evidence="2">Belongs to the EspG family.</text>
</comment>
<name>A0A1M5KD54_STRHI</name>
<evidence type="ECO:0000313" key="5">
    <source>
        <dbReference type="EMBL" id="SHG50722.1"/>
    </source>
</evidence>
<organism evidence="5 6">
    <name type="scientific">Streptoalloteichus hindustanus</name>
    <dbReference type="NCBI Taxonomy" id="2017"/>
    <lineage>
        <taxon>Bacteria</taxon>
        <taxon>Bacillati</taxon>
        <taxon>Actinomycetota</taxon>
        <taxon>Actinomycetes</taxon>
        <taxon>Pseudonocardiales</taxon>
        <taxon>Pseudonocardiaceae</taxon>
        <taxon>Streptoalloteichus</taxon>
    </lineage>
</organism>
<dbReference type="RefSeq" id="WP_073487964.1">
    <property type="nucleotide sequence ID" value="NZ_FQVN01000009.1"/>
</dbReference>
<proteinExistence type="inferred from homology"/>
<dbReference type="EMBL" id="FQVN01000009">
    <property type="protein sequence ID" value="SHG50722.1"/>
    <property type="molecule type" value="Genomic_DNA"/>
</dbReference>
<protein>
    <submittedName>
        <fullName evidence="5">EspG family protein</fullName>
    </submittedName>
</protein>
<dbReference type="STRING" id="2017.SAMN05444320_109230"/>
<keyword evidence="6" id="KW-1185">Reference proteome</keyword>
<evidence type="ECO:0000256" key="4">
    <source>
        <dbReference type="ARBA" id="ARBA00023186"/>
    </source>
</evidence>
<dbReference type="InterPro" id="IPR025734">
    <property type="entry name" value="EspG"/>
</dbReference>
<keyword evidence="3" id="KW-0963">Cytoplasm</keyword>
<dbReference type="OrthoDB" id="3665265at2"/>
<accession>A0A1M5KD54</accession>